<name>A0AAE4VJH8_9RICK</name>
<evidence type="ECO:0000313" key="2">
    <source>
        <dbReference type="Proteomes" id="UP001289135"/>
    </source>
</evidence>
<organism evidence="1 2">
    <name type="scientific">Lyticum sinuosum</name>
    <dbReference type="NCBI Taxonomy" id="1332059"/>
    <lineage>
        <taxon>Bacteria</taxon>
        <taxon>Pseudomonadati</taxon>
        <taxon>Pseudomonadota</taxon>
        <taxon>Alphaproteobacteria</taxon>
        <taxon>Rickettsiales</taxon>
        <taxon>Lyticum</taxon>
    </lineage>
</organism>
<dbReference type="EMBL" id="JARGYU010000001">
    <property type="protein sequence ID" value="MDZ5760956.1"/>
    <property type="molecule type" value="Genomic_DNA"/>
</dbReference>
<proteinExistence type="predicted"/>
<dbReference type="Proteomes" id="UP001289135">
    <property type="component" value="Unassembled WGS sequence"/>
</dbReference>
<keyword evidence="2" id="KW-1185">Reference proteome</keyword>
<comment type="caution">
    <text evidence="1">The sequence shown here is derived from an EMBL/GenBank/DDBJ whole genome shotgun (WGS) entry which is preliminary data.</text>
</comment>
<gene>
    <name evidence="1" type="ORF">Lyticum_00112</name>
</gene>
<reference evidence="1" key="1">
    <citation type="submission" date="2023-02" db="EMBL/GenBank/DDBJ databases">
        <title>Host association and intracellularity evolved multiple times independently in the Rickettsiales.</title>
        <authorList>
            <person name="Castelli M."/>
            <person name="Nardi T."/>
            <person name="Gammuto L."/>
            <person name="Bellinzona G."/>
            <person name="Sabaneyeva E."/>
            <person name="Potekhin A."/>
            <person name="Serra V."/>
            <person name="Petroni G."/>
            <person name="Sassera D."/>
        </authorList>
    </citation>
    <scope>NUCLEOTIDE SEQUENCE</scope>
    <source>
        <strain evidence="1">USBL-36I1</strain>
    </source>
</reference>
<protein>
    <submittedName>
        <fullName evidence="1">Uncharacterized protein</fullName>
    </submittedName>
</protein>
<dbReference type="AlphaFoldDB" id="A0AAE4VJH8"/>
<accession>A0AAE4VJH8</accession>
<sequence>MIIYLSLLIVFIILFRFFPEIDIKFSKLFFNTELISFEKIKYAIQQINCEY</sequence>
<evidence type="ECO:0000313" key="1">
    <source>
        <dbReference type="EMBL" id="MDZ5760956.1"/>
    </source>
</evidence>